<dbReference type="OrthoDB" id="10028013at2759"/>
<dbReference type="EMBL" id="CAJNXB010000261">
    <property type="protein sequence ID" value="CAF3040767.1"/>
    <property type="molecule type" value="Genomic_DNA"/>
</dbReference>
<keyword evidence="6" id="KW-1185">Reference proteome</keyword>
<accession>A0A817LXJ1</accession>
<dbReference type="EMBL" id="CAJOBP010004081">
    <property type="protein sequence ID" value="CAF4429093.1"/>
    <property type="molecule type" value="Genomic_DNA"/>
</dbReference>
<evidence type="ECO:0000313" key="6">
    <source>
        <dbReference type="Proteomes" id="UP000663873"/>
    </source>
</evidence>
<sequence length="222" mass="25904">MPHCLLDVLPAELFYIIFNYFWAHEILTTFSNVSPYLDSILVSYSSYQVNFKSILRPHFDLICRILRPDQIVLLILSDSDDTPCQAELFLSHFQIGSLTRLQSLTLHEIERRSLMNILEQINRFNQNFQLSLDNCDIQVLLSIQVPSQLRYLKINKSDPQLAMYYRSRFSLNFQSDLRAFVRICKNTPQLQLLNIHCDNTSIINGSLLELEQLTCLVLKIES</sequence>
<evidence type="ECO:0000313" key="1">
    <source>
        <dbReference type="EMBL" id="CAF3040767.1"/>
    </source>
</evidence>
<gene>
    <name evidence="4" type="ORF">HFQ381_LOCUS31580</name>
    <name evidence="2" type="ORF">LUA448_LOCUS17335</name>
    <name evidence="1" type="ORF">TIS948_LOCUS3506</name>
    <name evidence="3" type="ORF">UJA718_LOCUS21187</name>
</gene>
<organism evidence="1 5">
    <name type="scientific">Rotaria socialis</name>
    <dbReference type="NCBI Taxonomy" id="392032"/>
    <lineage>
        <taxon>Eukaryota</taxon>
        <taxon>Metazoa</taxon>
        <taxon>Spiralia</taxon>
        <taxon>Gnathifera</taxon>
        <taxon>Rotifera</taxon>
        <taxon>Eurotatoria</taxon>
        <taxon>Bdelloidea</taxon>
        <taxon>Philodinida</taxon>
        <taxon>Philodinidae</taxon>
        <taxon>Rotaria</taxon>
    </lineage>
</organism>
<evidence type="ECO:0000313" key="3">
    <source>
        <dbReference type="EMBL" id="CAF4429093.1"/>
    </source>
</evidence>
<evidence type="ECO:0008006" key="7">
    <source>
        <dbReference type="Google" id="ProtNLM"/>
    </source>
</evidence>
<dbReference type="EMBL" id="CAJOBO010006575">
    <property type="protein sequence ID" value="CAF4563202.1"/>
    <property type="molecule type" value="Genomic_DNA"/>
</dbReference>
<evidence type="ECO:0000313" key="5">
    <source>
        <dbReference type="Proteomes" id="UP000663825"/>
    </source>
</evidence>
<proteinExistence type="predicted"/>
<comment type="caution">
    <text evidence="1">The sequence shown here is derived from an EMBL/GenBank/DDBJ whole genome shotgun (WGS) entry which is preliminary data.</text>
</comment>
<name>A0A817LXJ1_9BILA</name>
<dbReference type="Proteomes" id="UP000663851">
    <property type="component" value="Unassembled WGS sequence"/>
</dbReference>
<evidence type="ECO:0000313" key="2">
    <source>
        <dbReference type="EMBL" id="CAF3398347.1"/>
    </source>
</evidence>
<protein>
    <recommendedName>
        <fullName evidence="7">F-box domain-containing protein</fullName>
    </recommendedName>
</protein>
<dbReference type="Proteomes" id="UP000663833">
    <property type="component" value="Unassembled WGS sequence"/>
</dbReference>
<dbReference type="EMBL" id="CAJNYD010002179">
    <property type="protein sequence ID" value="CAF3398347.1"/>
    <property type="molecule type" value="Genomic_DNA"/>
</dbReference>
<dbReference type="Proteomes" id="UP000663873">
    <property type="component" value="Unassembled WGS sequence"/>
</dbReference>
<dbReference type="Proteomes" id="UP000663825">
    <property type="component" value="Unassembled WGS sequence"/>
</dbReference>
<evidence type="ECO:0000313" key="4">
    <source>
        <dbReference type="EMBL" id="CAF4563202.1"/>
    </source>
</evidence>
<dbReference type="AlphaFoldDB" id="A0A817LXJ1"/>
<reference evidence="1" key="1">
    <citation type="submission" date="2021-02" db="EMBL/GenBank/DDBJ databases">
        <authorList>
            <person name="Nowell W R."/>
        </authorList>
    </citation>
    <scope>NUCLEOTIDE SEQUENCE</scope>
</reference>